<dbReference type="EMBL" id="JAPFFF010000039">
    <property type="protein sequence ID" value="KAK8842263.1"/>
    <property type="molecule type" value="Genomic_DNA"/>
</dbReference>
<protein>
    <recommendedName>
        <fullName evidence="2">RING-type domain-containing protein</fullName>
    </recommendedName>
</protein>
<keyword evidence="1" id="KW-0863">Zinc-finger</keyword>
<dbReference type="InterPro" id="IPR011050">
    <property type="entry name" value="Pectin_lyase_fold/virulence"/>
</dbReference>
<evidence type="ECO:0000313" key="4">
    <source>
        <dbReference type="Proteomes" id="UP001470230"/>
    </source>
</evidence>
<reference evidence="3 4" key="1">
    <citation type="submission" date="2024-04" db="EMBL/GenBank/DDBJ databases">
        <title>Tritrichomonas musculus Genome.</title>
        <authorList>
            <person name="Alves-Ferreira E."/>
            <person name="Grigg M."/>
            <person name="Lorenzi H."/>
            <person name="Galac M."/>
        </authorList>
    </citation>
    <scope>NUCLEOTIDE SEQUENCE [LARGE SCALE GENOMIC DNA]</scope>
    <source>
        <strain evidence="3 4">EAF2021</strain>
    </source>
</reference>
<dbReference type="InterPro" id="IPR047126">
    <property type="entry name" value="RNF141-like"/>
</dbReference>
<dbReference type="InterPro" id="IPR013083">
    <property type="entry name" value="Znf_RING/FYVE/PHD"/>
</dbReference>
<feature type="domain" description="RING-type" evidence="2">
    <location>
        <begin position="470"/>
        <end position="509"/>
    </location>
</feature>
<dbReference type="SMART" id="SM00710">
    <property type="entry name" value="PbH1"/>
    <property type="match status" value="10"/>
</dbReference>
<dbReference type="PANTHER" id="PTHR12109:SF3">
    <property type="entry name" value="RING FINGER PROTEIN 141"/>
    <property type="match status" value="1"/>
</dbReference>
<organism evidence="3 4">
    <name type="scientific">Tritrichomonas musculus</name>
    <dbReference type="NCBI Taxonomy" id="1915356"/>
    <lineage>
        <taxon>Eukaryota</taxon>
        <taxon>Metamonada</taxon>
        <taxon>Parabasalia</taxon>
        <taxon>Tritrichomonadida</taxon>
        <taxon>Tritrichomonadidae</taxon>
        <taxon>Tritrichomonas</taxon>
    </lineage>
</organism>
<keyword evidence="1" id="KW-0862">Zinc</keyword>
<proteinExistence type="predicted"/>
<dbReference type="InterPro" id="IPR006626">
    <property type="entry name" value="PbH1"/>
</dbReference>
<dbReference type="Pfam" id="PF13920">
    <property type="entry name" value="zf-C3HC4_3"/>
    <property type="match status" value="2"/>
</dbReference>
<dbReference type="Proteomes" id="UP001470230">
    <property type="component" value="Unassembled WGS sequence"/>
</dbReference>
<comment type="caution">
    <text evidence="3">The sequence shown here is derived from an EMBL/GenBank/DDBJ whole genome shotgun (WGS) entry which is preliminary data.</text>
</comment>
<dbReference type="PANTHER" id="PTHR12109">
    <property type="entry name" value="RING FINGER PROTEIN 141-RELATED"/>
    <property type="match status" value="1"/>
</dbReference>
<evidence type="ECO:0000259" key="2">
    <source>
        <dbReference type="PROSITE" id="PS50089"/>
    </source>
</evidence>
<dbReference type="InterPro" id="IPR001841">
    <property type="entry name" value="Znf_RING"/>
</dbReference>
<accession>A0ABR2H7Q2</accession>
<name>A0ABR2H7Q2_9EUKA</name>
<dbReference type="Pfam" id="PF13229">
    <property type="entry name" value="Beta_helix"/>
    <property type="match status" value="1"/>
</dbReference>
<evidence type="ECO:0000256" key="1">
    <source>
        <dbReference type="PROSITE-ProRule" id="PRU00175"/>
    </source>
</evidence>
<dbReference type="PROSITE" id="PS50089">
    <property type="entry name" value="ZF_RING_2"/>
    <property type="match status" value="2"/>
</dbReference>
<dbReference type="Gene3D" id="3.30.40.10">
    <property type="entry name" value="Zinc/RING finger domain, C3HC4 (zinc finger)"/>
    <property type="match status" value="2"/>
</dbReference>
<dbReference type="SUPFAM" id="SSF57850">
    <property type="entry name" value="RING/U-box"/>
    <property type="match status" value="2"/>
</dbReference>
<dbReference type="SMART" id="SM00184">
    <property type="entry name" value="RING"/>
    <property type="match status" value="2"/>
</dbReference>
<keyword evidence="4" id="KW-1185">Reference proteome</keyword>
<evidence type="ECO:0000313" key="3">
    <source>
        <dbReference type="EMBL" id="KAK8842263.1"/>
    </source>
</evidence>
<dbReference type="Gene3D" id="2.160.20.10">
    <property type="entry name" value="Single-stranded right-handed beta-helix, Pectin lyase-like"/>
    <property type="match status" value="2"/>
</dbReference>
<dbReference type="InterPro" id="IPR039448">
    <property type="entry name" value="Beta_helix"/>
</dbReference>
<gene>
    <name evidence="3" type="ORF">M9Y10_026497</name>
</gene>
<keyword evidence="1" id="KW-0479">Metal-binding</keyword>
<dbReference type="SUPFAM" id="SSF51126">
    <property type="entry name" value="Pectin lyase-like"/>
    <property type="match status" value="2"/>
</dbReference>
<sequence>MEIDFLSILDDKNSIKNETTEEIVITVPILQTDVKYKIDASCKISSNCNTIIKSKNFEILASFVHFSNISFQTSICVKDAKNFSMYNCTVNDAKSAYGAISIQNSQNVLLANVEIEKTDSIPGLFVYQNSIVAAEFLSIHDLAETLIAINGNSSLMISNSNLHHSLANAFFVSDHSCIEISNCEISHTSYPSLYVRNSQCIVRSNVFHTTSENAISLHSSYNFCIEMNTITSIDDTGIRISDESSGVIDSNTICNIKGNGIYCNNSDVQINDNQIFNLTYPSIAITSKSRATLSKNNVHNISYSGICVRGAKNVVIESNFIDDIKESGISISDTDICIVKSNRITNCLINSVEVYNKSKVHIHKNNILHIGEQAFLVHTLGYMKVENNYIEDVKNEMAKLMFKGTGDFINNKISKCPKLNEIQSSLSFYFYENGDFGNVTNDPSRINSKNPKPIDLDSKRCIDHNHVELCMKCKQKDRDCYILDCGHKVYCQKCADSALKNKEKCPLCRFPIVKVSTGFGVSSEDLCTICFENKADSIILPCGHIGVCCKCLEKWFSYKQICPICRVEPCHSRLLSYDI</sequence>
<feature type="domain" description="RING-type" evidence="2">
    <location>
        <begin position="527"/>
        <end position="566"/>
    </location>
</feature>
<dbReference type="InterPro" id="IPR012334">
    <property type="entry name" value="Pectin_lyas_fold"/>
</dbReference>